<dbReference type="Pfam" id="PF00076">
    <property type="entry name" value="RRM_1"/>
    <property type="match status" value="1"/>
</dbReference>
<evidence type="ECO:0008006" key="11">
    <source>
        <dbReference type="Google" id="ProtNLM"/>
    </source>
</evidence>
<feature type="compositionally biased region" description="Pro residues" evidence="6">
    <location>
        <begin position="426"/>
        <end position="439"/>
    </location>
</feature>
<dbReference type="SMART" id="SM00582">
    <property type="entry name" value="RPR"/>
    <property type="match status" value="1"/>
</dbReference>
<dbReference type="GO" id="GO:0005634">
    <property type="term" value="C:nucleus"/>
    <property type="evidence" value="ECO:0007669"/>
    <property type="project" value="UniProtKB-SubCell"/>
</dbReference>
<evidence type="ECO:0000256" key="5">
    <source>
        <dbReference type="PROSITE-ProRule" id="PRU00176"/>
    </source>
</evidence>
<dbReference type="GO" id="GO:0032991">
    <property type="term" value="C:protein-containing complex"/>
    <property type="evidence" value="ECO:0007669"/>
    <property type="project" value="UniProtKB-ARBA"/>
</dbReference>
<dbReference type="InterPro" id="IPR012677">
    <property type="entry name" value="Nucleotide-bd_a/b_plait_sf"/>
</dbReference>
<organism evidence="9 10">
    <name type="scientific">Zymoseptoria tritici (strain ST99CH_3D7)</name>
    <dbReference type="NCBI Taxonomy" id="1276538"/>
    <lineage>
        <taxon>Eukaryota</taxon>
        <taxon>Fungi</taxon>
        <taxon>Dikarya</taxon>
        <taxon>Ascomycota</taxon>
        <taxon>Pezizomycotina</taxon>
        <taxon>Dothideomycetes</taxon>
        <taxon>Dothideomycetidae</taxon>
        <taxon>Mycosphaerellales</taxon>
        <taxon>Mycosphaerellaceae</taxon>
        <taxon>Zymoseptoria</taxon>
    </lineage>
</organism>
<feature type="compositionally biased region" description="Pro residues" evidence="6">
    <location>
        <begin position="462"/>
        <end position="473"/>
    </location>
</feature>
<gene>
    <name evidence="9" type="ORF">ZT3D7_G2538</name>
</gene>
<dbReference type="GO" id="GO:0031126">
    <property type="term" value="P:sno(s)RNA 3'-end processing"/>
    <property type="evidence" value="ECO:0007669"/>
    <property type="project" value="UniProtKB-ARBA"/>
</dbReference>
<dbReference type="AlphaFoldDB" id="A0A1X7RJJ5"/>
<proteinExistence type="predicted"/>
<sequence length="868" mass="93173">MFETKTLYQTEFGPFRARRPRRFVSGVGKSRLNPALGKSFRLISTFSKHDLRPFFTPLIIHDILDHHPSDSPGHHLRPERHLLRYIISVTVRICRPLTTAFIPQVPSVNELDGLLSSLNQLKPPGASKTKISTITAICVQNIKSESAIVQSFYRALKKAPSTHKLGALYVIDSVVRQWIEKAKAAKQDLHVEGRGEPGTYPAAVKRVTELMPALFDDIMKGVPEDQKPKLTNMITIWERGNTFPKDMLAEFKNKVSGSSGPVSATSVNGASTVVPRKGDADRVEHASGEKYAAPMPTRPINTPIGTPPRHVYDQGLLPGRQAPSTSNGIAAAPPLTMSTQFQSQPQPQPQAFQQAPQMQAAPASDVNSILAALSRAAPAAPTPSFSAAPPMAVAPPPQAQMPNQFGGFFGQPPQTQATQYAQPTSSAPPPHTAFPPPQAYPGYGGYHPPQPPPSVPQQYSFQPPPQQAPPPQADPLAQLRGFLPENIINDHQKLIPALQLLQDLQKDGVSPDKWGPVLKAFEEQYQPAGPPAPAFAPPPDYGRGRGRSRSPQRGGGGRGSPVYGSYDASVAQKHGGDYNDSRGANGNGGGRGGRFRQRSPMRNSPGPAGTGGMQPKIIGFDNSLPPNNIKVLSRTLFVGGANGTQQEIQELFERFGKVQTCIANRDKRHAFVKMTTRAHALSAKATMEEMQTRNDKDVMNVARQTKWGVGFGPRECCDYARGESIIPIHKLTEADMKWLLTAEYGGTGGKSLEGGMVLEEPDIEIGAGVSSKAMSKRVGPDQVPSNKRNREDRGGRHGKHNKGGGGGGGGGGGRDQDYGGGYSGVSGGPPPQFGYMVRPEPVAVATPPAVPGFGFSLGLPSNSQNTYR</sequence>
<dbReference type="Pfam" id="PF04818">
    <property type="entry name" value="CID"/>
    <property type="match status" value="1"/>
</dbReference>
<dbReference type="Gene3D" id="1.25.40.90">
    <property type="match status" value="1"/>
</dbReference>
<keyword evidence="10" id="KW-1185">Reference proteome</keyword>
<dbReference type="SMART" id="SM00360">
    <property type="entry name" value="RRM"/>
    <property type="match status" value="1"/>
</dbReference>
<keyword evidence="3 5" id="KW-0694">RNA-binding</keyword>
<dbReference type="FunFam" id="1.25.40.90:FF:000026">
    <property type="entry name" value="RNA binding protein Nrd1"/>
    <property type="match status" value="1"/>
</dbReference>
<evidence type="ECO:0000256" key="2">
    <source>
        <dbReference type="ARBA" id="ARBA00022553"/>
    </source>
</evidence>
<dbReference type="Gene3D" id="3.30.70.330">
    <property type="match status" value="1"/>
</dbReference>
<feature type="compositionally biased region" description="Low complexity" evidence="6">
    <location>
        <begin position="336"/>
        <end position="360"/>
    </location>
</feature>
<feature type="region of interest" description="Disordered" evidence="6">
    <location>
        <begin position="525"/>
        <end position="615"/>
    </location>
</feature>
<dbReference type="GO" id="GO:0010629">
    <property type="term" value="P:negative regulation of gene expression"/>
    <property type="evidence" value="ECO:0007669"/>
    <property type="project" value="UniProtKB-ARBA"/>
</dbReference>
<feature type="compositionally biased region" description="Gly residues" evidence="6">
    <location>
        <begin position="803"/>
        <end position="827"/>
    </location>
</feature>
<feature type="compositionally biased region" description="Polar residues" evidence="6">
    <location>
        <begin position="255"/>
        <end position="271"/>
    </location>
</feature>
<comment type="subcellular location">
    <subcellularLocation>
        <location evidence="1">Nucleus</location>
    </subcellularLocation>
</comment>
<evidence type="ECO:0000256" key="3">
    <source>
        <dbReference type="ARBA" id="ARBA00022884"/>
    </source>
</evidence>
<evidence type="ECO:0000313" key="9">
    <source>
        <dbReference type="EMBL" id="SMQ47390.1"/>
    </source>
</evidence>
<dbReference type="SUPFAM" id="SSF54928">
    <property type="entry name" value="RNA-binding domain, RBD"/>
    <property type="match status" value="1"/>
</dbReference>
<dbReference type="InterPro" id="IPR006569">
    <property type="entry name" value="CID_dom"/>
</dbReference>
<dbReference type="GO" id="GO:0003723">
    <property type="term" value="F:RNA binding"/>
    <property type="evidence" value="ECO:0007669"/>
    <property type="project" value="UniProtKB-UniRule"/>
</dbReference>
<feature type="compositionally biased region" description="Basic and acidic residues" evidence="6">
    <location>
        <begin position="276"/>
        <end position="288"/>
    </location>
</feature>
<dbReference type="EMBL" id="LT853693">
    <property type="protein sequence ID" value="SMQ47390.1"/>
    <property type="molecule type" value="Genomic_DNA"/>
</dbReference>
<dbReference type="PROSITE" id="PS50102">
    <property type="entry name" value="RRM"/>
    <property type="match status" value="1"/>
</dbReference>
<evidence type="ECO:0000256" key="4">
    <source>
        <dbReference type="ARBA" id="ARBA00023242"/>
    </source>
</evidence>
<dbReference type="SUPFAM" id="SSF48464">
    <property type="entry name" value="ENTH/VHS domain"/>
    <property type="match status" value="1"/>
</dbReference>
<feature type="domain" description="RRM" evidence="7">
    <location>
        <begin position="634"/>
        <end position="704"/>
    </location>
</feature>
<dbReference type="FunFam" id="3.30.70.330:FF:000397">
    <property type="entry name" value="RNA binding protein Nrd1"/>
    <property type="match status" value="1"/>
</dbReference>
<dbReference type="InterPro" id="IPR035979">
    <property type="entry name" value="RBD_domain_sf"/>
</dbReference>
<dbReference type="InterPro" id="IPR008942">
    <property type="entry name" value="ENTH_VHS"/>
</dbReference>
<dbReference type="Proteomes" id="UP000215127">
    <property type="component" value="Chromosome 2"/>
</dbReference>
<evidence type="ECO:0000256" key="1">
    <source>
        <dbReference type="ARBA" id="ARBA00004123"/>
    </source>
</evidence>
<protein>
    <recommendedName>
        <fullName evidence="11">CID domain-containing protein</fullName>
    </recommendedName>
</protein>
<dbReference type="Pfam" id="PF21380">
    <property type="entry name" value="Nrd1-Seb1_dom2"/>
    <property type="match status" value="1"/>
</dbReference>
<feature type="compositionally biased region" description="Low complexity" evidence="6">
    <location>
        <begin position="380"/>
        <end position="391"/>
    </location>
</feature>
<keyword evidence="4" id="KW-0539">Nucleus</keyword>
<feature type="region of interest" description="Disordered" evidence="6">
    <location>
        <begin position="767"/>
        <end position="868"/>
    </location>
</feature>
<evidence type="ECO:0000313" key="10">
    <source>
        <dbReference type="Proteomes" id="UP000215127"/>
    </source>
</evidence>
<dbReference type="InterPro" id="IPR000504">
    <property type="entry name" value="RRM_dom"/>
</dbReference>
<dbReference type="STRING" id="1276538.A0A1X7RJJ5"/>
<dbReference type="InterPro" id="IPR048892">
    <property type="entry name" value="Nrd1_Seb1_dom2"/>
</dbReference>
<feature type="compositionally biased region" description="Low complexity" evidence="6">
    <location>
        <begin position="411"/>
        <end position="425"/>
    </location>
</feature>
<feature type="domain" description="CID" evidence="8">
    <location>
        <begin position="103"/>
        <end position="259"/>
    </location>
</feature>
<evidence type="ECO:0000259" key="8">
    <source>
        <dbReference type="PROSITE" id="PS51391"/>
    </source>
</evidence>
<accession>A0A1X7RJJ5</accession>
<evidence type="ECO:0000259" key="7">
    <source>
        <dbReference type="PROSITE" id="PS50102"/>
    </source>
</evidence>
<name>A0A1X7RJJ5_ZYMT9</name>
<feature type="compositionally biased region" description="Polar residues" evidence="6">
    <location>
        <begin position="859"/>
        <end position="868"/>
    </location>
</feature>
<dbReference type="GO" id="GO:0031124">
    <property type="term" value="P:mRNA 3'-end processing"/>
    <property type="evidence" value="ECO:0007669"/>
    <property type="project" value="UniProtKB-ARBA"/>
</dbReference>
<feature type="region of interest" description="Disordered" evidence="6">
    <location>
        <begin position="255"/>
        <end position="360"/>
    </location>
</feature>
<feature type="compositionally biased region" description="Pro residues" evidence="6">
    <location>
        <begin position="528"/>
        <end position="540"/>
    </location>
</feature>
<reference evidence="9 10" key="1">
    <citation type="submission" date="2016-06" db="EMBL/GenBank/DDBJ databases">
        <authorList>
            <person name="Kjaerup R.B."/>
            <person name="Dalgaard T.S."/>
            <person name="Juul-Madsen H.R."/>
        </authorList>
    </citation>
    <scope>NUCLEOTIDE SEQUENCE [LARGE SCALE GENOMIC DNA]</scope>
</reference>
<keyword evidence="2" id="KW-0597">Phosphoprotein</keyword>
<dbReference type="CDD" id="cd16984">
    <property type="entry name" value="CID_Nrd1_like"/>
    <property type="match status" value="1"/>
</dbReference>
<feature type="region of interest" description="Disordered" evidence="6">
    <location>
        <begin position="380"/>
        <end position="477"/>
    </location>
</feature>
<dbReference type="GO" id="GO:0006369">
    <property type="term" value="P:termination of RNA polymerase II transcription"/>
    <property type="evidence" value="ECO:0007669"/>
    <property type="project" value="UniProtKB-ARBA"/>
</dbReference>
<evidence type="ECO:0000256" key="6">
    <source>
        <dbReference type="SAM" id="MobiDB-lite"/>
    </source>
</evidence>
<dbReference type="PROSITE" id="PS51391">
    <property type="entry name" value="CID"/>
    <property type="match status" value="1"/>
</dbReference>